<feature type="non-terminal residue" evidence="4">
    <location>
        <position position="170"/>
    </location>
</feature>
<feature type="compositionally biased region" description="Low complexity" evidence="2">
    <location>
        <begin position="112"/>
        <end position="131"/>
    </location>
</feature>
<evidence type="ECO:0000313" key="5">
    <source>
        <dbReference type="Proteomes" id="UP000035740"/>
    </source>
</evidence>
<proteinExistence type="predicted"/>
<dbReference type="Proteomes" id="UP000035740">
    <property type="component" value="Unassembled WGS sequence"/>
</dbReference>
<dbReference type="GO" id="GO:0071004">
    <property type="term" value="C:U2-type prespliceosome"/>
    <property type="evidence" value="ECO:0007669"/>
    <property type="project" value="TreeGrafter"/>
</dbReference>
<name>A0A0J7YMD6_BETVV</name>
<dbReference type="GO" id="GO:0003723">
    <property type="term" value="F:RNA binding"/>
    <property type="evidence" value="ECO:0007669"/>
    <property type="project" value="InterPro"/>
</dbReference>
<evidence type="ECO:0000259" key="3">
    <source>
        <dbReference type="Pfam" id="PF12230"/>
    </source>
</evidence>
<dbReference type="GO" id="GO:0071013">
    <property type="term" value="C:catalytic step 2 spliceosome"/>
    <property type="evidence" value="ECO:0007669"/>
    <property type="project" value="TreeGrafter"/>
</dbReference>
<dbReference type="EMBL" id="KQ122542">
    <property type="protein sequence ID" value="KMS64787.1"/>
    <property type="molecule type" value="Genomic_DNA"/>
</dbReference>
<dbReference type="GO" id="GO:0005686">
    <property type="term" value="C:U2 snRNP"/>
    <property type="evidence" value="ECO:0007669"/>
    <property type="project" value="TreeGrafter"/>
</dbReference>
<keyword evidence="5" id="KW-1185">Reference proteome</keyword>
<feature type="region of interest" description="Disordered" evidence="2">
    <location>
        <begin position="106"/>
        <end position="151"/>
    </location>
</feature>
<keyword evidence="1" id="KW-0507">mRNA processing</keyword>
<gene>
    <name evidence="4" type="ORF">BVRB_042670</name>
</gene>
<dbReference type="InterPro" id="IPR022030">
    <property type="entry name" value="SF3A1_dom"/>
</dbReference>
<dbReference type="Gramene" id="KMS64787">
    <property type="protein sequence ID" value="KMS64787"/>
    <property type="gene ID" value="BVRB_042670"/>
</dbReference>
<dbReference type="Pfam" id="PF12230">
    <property type="entry name" value="PRP21_like_P"/>
    <property type="match status" value="1"/>
</dbReference>
<dbReference type="AlphaFoldDB" id="A0A0J7YMD6"/>
<reference evidence="4 5" key="1">
    <citation type="journal article" date="2014" name="Nature">
        <title>The genome of the recently domesticated crop plant sugar beet (Beta vulgaris).</title>
        <authorList>
            <person name="Dohm J.C."/>
            <person name="Minoche A.E."/>
            <person name="Holtgrawe D."/>
            <person name="Capella-Gutierrez S."/>
            <person name="Zakrzewski F."/>
            <person name="Tafer H."/>
            <person name="Rupp O."/>
            <person name="Sorensen T.R."/>
            <person name="Stracke R."/>
            <person name="Reinhardt R."/>
            <person name="Goesmann A."/>
            <person name="Kraft T."/>
            <person name="Schulz B."/>
            <person name="Stadler P.F."/>
            <person name="Schmidt T."/>
            <person name="Gabaldon T."/>
            <person name="Lehrach H."/>
            <person name="Weisshaar B."/>
            <person name="Himmelbauer H."/>
        </authorList>
    </citation>
    <scope>NUCLEOTIDE SEQUENCE [LARGE SCALE GENOMIC DNA]</scope>
    <source>
        <tissue evidence="4">Taproot</tissue>
    </source>
</reference>
<dbReference type="OrthoDB" id="447637at2759"/>
<evidence type="ECO:0000256" key="2">
    <source>
        <dbReference type="SAM" id="MobiDB-lite"/>
    </source>
</evidence>
<dbReference type="PANTHER" id="PTHR15316">
    <property type="entry name" value="SPLICEOSOME ASSOCIATED PROTEIN 114/SWAP SPLICING FACTOR-RELATED"/>
    <property type="match status" value="1"/>
</dbReference>
<sequence length="170" mass="19143">DRDIEMDVEADMAVEPEAQLEIVPEAQVKDIAQAERNRAQQNAIQFQKCPSCGELVKQNELSEHVRICLLDPRWKVQKQASLQKQRESNLISGSDISRHLSELARKRQDIFTTPSGSAAPPAPTETTQSTPVEEYTYPPQEPPNMPAYQAPYIPVQPMQGFPQPVQYPYG</sequence>
<evidence type="ECO:0000256" key="1">
    <source>
        <dbReference type="ARBA" id="ARBA00022664"/>
    </source>
</evidence>
<dbReference type="InterPro" id="IPR045146">
    <property type="entry name" value="SF3A1"/>
</dbReference>
<protein>
    <recommendedName>
        <fullName evidence="3">Splicing factor 3A subunit 1 conserved domain-containing protein</fullName>
    </recommendedName>
</protein>
<feature type="non-terminal residue" evidence="4">
    <location>
        <position position="1"/>
    </location>
</feature>
<dbReference type="PANTHER" id="PTHR15316:SF1">
    <property type="entry name" value="SPLICING FACTOR 3A SUBUNIT 1"/>
    <property type="match status" value="1"/>
</dbReference>
<evidence type="ECO:0000313" key="4">
    <source>
        <dbReference type="EMBL" id="KMS64787.1"/>
    </source>
</evidence>
<dbReference type="GO" id="GO:0045292">
    <property type="term" value="P:mRNA cis splicing, via spliceosome"/>
    <property type="evidence" value="ECO:0007669"/>
    <property type="project" value="InterPro"/>
</dbReference>
<organism evidence="4 5">
    <name type="scientific">Beta vulgaris subsp. vulgaris</name>
    <name type="common">Beet</name>
    <dbReference type="NCBI Taxonomy" id="3555"/>
    <lineage>
        <taxon>Eukaryota</taxon>
        <taxon>Viridiplantae</taxon>
        <taxon>Streptophyta</taxon>
        <taxon>Embryophyta</taxon>
        <taxon>Tracheophyta</taxon>
        <taxon>Spermatophyta</taxon>
        <taxon>Magnoliopsida</taxon>
        <taxon>eudicotyledons</taxon>
        <taxon>Gunneridae</taxon>
        <taxon>Pentapetalae</taxon>
        <taxon>Caryophyllales</taxon>
        <taxon>Chenopodiaceae</taxon>
        <taxon>Betoideae</taxon>
        <taxon>Beta</taxon>
    </lineage>
</organism>
<accession>A0A0J7YMD6</accession>
<feature type="domain" description="Splicing factor 3A subunit 1 conserved" evidence="3">
    <location>
        <begin position="15"/>
        <end position="106"/>
    </location>
</feature>
<dbReference type="GO" id="GO:0000381">
    <property type="term" value="P:regulation of alternative mRNA splicing, via spliceosome"/>
    <property type="evidence" value="ECO:0007669"/>
    <property type="project" value="TreeGrafter"/>
</dbReference>